<sequence>MAVGCGVHTAAIHDRDGAMITPADTLIEVEWTRVLNAISTAKATIYPSGDCCQAVDNVRSWRHKLVIYRDGRLVWEGPILDADWKYGGFEVQAGDVLSWLDRRVPHQDIEFDETDLADIAEWLIEDGFAPDDPGHSVQTIGLAGITGGRAYSKDVGQTGDHLRDLADTGIDFTAVGSRILILPEDHTTRVGSLSDADFPDGLTVSEDGVGLATRWVVHGNDKVVGEAGGIHPYYGLLERVADESSIRKNSSAAAAARSRLRSSLPAPVWIASQQATLSPDAAVDVPSLVPGWCVDVTSTRTCRVITQSLKIMTVRVMENGSGETVSVQLAPAGA</sequence>
<name>A0A5J5K652_9ACTN</name>
<reference evidence="1 2" key="1">
    <citation type="submission" date="2019-09" db="EMBL/GenBank/DDBJ databases">
        <title>Screening of Novel Bioactive Compounds from Soil-Associated.</title>
        <authorList>
            <person name="Gong X."/>
        </authorList>
    </citation>
    <scope>NUCLEOTIDE SEQUENCE [LARGE SCALE GENOMIC DNA]</scope>
    <source>
        <strain evidence="1 2">Gxj-6</strain>
    </source>
</reference>
<dbReference type="EMBL" id="VYTZ01000003">
    <property type="protein sequence ID" value="KAA9379600.1"/>
    <property type="molecule type" value="Genomic_DNA"/>
</dbReference>
<dbReference type="AlphaFoldDB" id="A0A5J5K652"/>
<proteinExistence type="predicted"/>
<accession>A0A5J5K652</accession>
<evidence type="ECO:0000313" key="2">
    <source>
        <dbReference type="Proteomes" id="UP000327011"/>
    </source>
</evidence>
<protein>
    <recommendedName>
        <fullName evidence="3">Minor tail protein</fullName>
    </recommendedName>
</protein>
<gene>
    <name evidence="1" type="ORF">F5972_08060</name>
</gene>
<organism evidence="1 2">
    <name type="scientific">Microbispora cellulosiformans</name>
    <dbReference type="NCBI Taxonomy" id="2614688"/>
    <lineage>
        <taxon>Bacteria</taxon>
        <taxon>Bacillati</taxon>
        <taxon>Actinomycetota</taxon>
        <taxon>Actinomycetes</taxon>
        <taxon>Streptosporangiales</taxon>
        <taxon>Streptosporangiaceae</taxon>
        <taxon>Microbispora</taxon>
    </lineage>
</organism>
<dbReference type="Proteomes" id="UP000327011">
    <property type="component" value="Unassembled WGS sequence"/>
</dbReference>
<evidence type="ECO:0000313" key="1">
    <source>
        <dbReference type="EMBL" id="KAA9379600.1"/>
    </source>
</evidence>
<keyword evidence="2" id="KW-1185">Reference proteome</keyword>
<dbReference type="RefSeq" id="WP_150932762.1">
    <property type="nucleotide sequence ID" value="NZ_VYTZ01000003.1"/>
</dbReference>
<comment type="caution">
    <text evidence="1">The sequence shown here is derived from an EMBL/GenBank/DDBJ whole genome shotgun (WGS) entry which is preliminary data.</text>
</comment>
<evidence type="ECO:0008006" key="3">
    <source>
        <dbReference type="Google" id="ProtNLM"/>
    </source>
</evidence>